<dbReference type="PANTHER" id="PTHR35910:SF1">
    <property type="entry name" value="2EXR DOMAIN-CONTAINING PROTEIN"/>
    <property type="match status" value="1"/>
</dbReference>
<dbReference type="KEGG" id="pfy:PFICI_07625"/>
<dbReference type="InterPro" id="IPR045518">
    <property type="entry name" value="2EXR"/>
</dbReference>
<dbReference type="Pfam" id="PF20150">
    <property type="entry name" value="2EXR"/>
    <property type="match status" value="1"/>
</dbReference>
<dbReference type="Proteomes" id="UP000030651">
    <property type="component" value="Unassembled WGS sequence"/>
</dbReference>
<evidence type="ECO:0000256" key="1">
    <source>
        <dbReference type="SAM" id="Coils"/>
    </source>
</evidence>
<dbReference type="PANTHER" id="PTHR35910">
    <property type="entry name" value="2EXR DOMAIN-CONTAINING PROTEIN"/>
    <property type="match status" value="1"/>
</dbReference>
<accession>W3X4J2</accession>
<dbReference type="HOGENOM" id="CLU_1078104_0_0_1"/>
<evidence type="ECO:0000259" key="2">
    <source>
        <dbReference type="Pfam" id="PF20150"/>
    </source>
</evidence>
<dbReference type="InParanoid" id="W3X4J2"/>
<sequence length="258" mass="29452">MELTSPTQDTMSQTMAPSFSKFNDLPPELRIKIWQTAMPEARTVVVKSPYAPKDDAPPSLEEALVHTDGPTKTWTSNTPIPALLHVNAEARHEASKRYQLALSVGQHQPRIYVDFTRDTIFLGSSELKPECSSLWSKTNDMEKIERLAVVPEGAWRVLRWKKIDFDRLQKLTFVHDTEKLKLGPTMELVEDKAQDEAEELVERIEQAQRLPEPEATEAPLENEMKQRMQAARDELETLMMVLPTTWEKEPIISTAVFA</sequence>
<evidence type="ECO:0000313" key="3">
    <source>
        <dbReference type="EMBL" id="ETS80096.1"/>
    </source>
</evidence>
<evidence type="ECO:0000313" key="4">
    <source>
        <dbReference type="Proteomes" id="UP000030651"/>
    </source>
</evidence>
<gene>
    <name evidence="3" type="ORF">PFICI_07625</name>
</gene>
<keyword evidence="1" id="KW-0175">Coiled coil</keyword>
<dbReference type="eggNOG" id="ENOG502T3AE">
    <property type="taxonomic scope" value="Eukaryota"/>
</dbReference>
<dbReference type="RefSeq" id="XP_007834397.1">
    <property type="nucleotide sequence ID" value="XM_007836206.1"/>
</dbReference>
<organism evidence="3 4">
    <name type="scientific">Pestalotiopsis fici (strain W106-1 / CGMCC3.15140)</name>
    <dbReference type="NCBI Taxonomy" id="1229662"/>
    <lineage>
        <taxon>Eukaryota</taxon>
        <taxon>Fungi</taxon>
        <taxon>Dikarya</taxon>
        <taxon>Ascomycota</taxon>
        <taxon>Pezizomycotina</taxon>
        <taxon>Sordariomycetes</taxon>
        <taxon>Xylariomycetidae</taxon>
        <taxon>Amphisphaeriales</taxon>
        <taxon>Sporocadaceae</taxon>
        <taxon>Pestalotiopsis</taxon>
    </lineage>
</organism>
<feature type="domain" description="2EXR" evidence="2">
    <location>
        <begin position="19"/>
        <end position="120"/>
    </location>
</feature>
<name>W3X4J2_PESFW</name>
<dbReference type="OrthoDB" id="3546385at2759"/>
<dbReference type="GeneID" id="19272638"/>
<dbReference type="EMBL" id="KI912113">
    <property type="protein sequence ID" value="ETS80096.1"/>
    <property type="molecule type" value="Genomic_DNA"/>
</dbReference>
<feature type="coiled-coil region" evidence="1">
    <location>
        <begin position="190"/>
        <end position="241"/>
    </location>
</feature>
<keyword evidence="4" id="KW-1185">Reference proteome</keyword>
<reference evidence="4" key="1">
    <citation type="journal article" date="2015" name="BMC Genomics">
        <title>Genomic and transcriptomic analysis of the endophytic fungus Pestalotiopsis fici reveals its lifestyle and high potential for synthesis of natural products.</title>
        <authorList>
            <person name="Wang X."/>
            <person name="Zhang X."/>
            <person name="Liu L."/>
            <person name="Xiang M."/>
            <person name="Wang W."/>
            <person name="Sun X."/>
            <person name="Che Y."/>
            <person name="Guo L."/>
            <person name="Liu G."/>
            <person name="Guo L."/>
            <person name="Wang C."/>
            <person name="Yin W.B."/>
            <person name="Stadler M."/>
            <person name="Zhang X."/>
            <person name="Liu X."/>
        </authorList>
    </citation>
    <scope>NUCLEOTIDE SEQUENCE [LARGE SCALE GENOMIC DNA]</scope>
    <source>
        <strain evidence="4">W106-1 / CGMCC3.15140</strain>
    </source>
</reference>
<dbReference type="OMA" id="NGIYHEL"/>
<protein>
    <recommendedName>
        <fullName evidence="2">2EXR domain-containing protein</fullName>
    </recommendedName>
</protein>
<proteinExistence type="predicted"/>
<dbReference type="AlphaFoldDB" id="W3X4J2"/>